<organism evidence="2">
    <name type="scientific">Trepomonas sp. PC1</name>
    <dbReference type="NCBI Taxonomy" id="1076344"/>
    <lineage>
        <taxon>Eukaryota</taxon>
        <taxon>Metamonada</taxon>
        <taxon>Diplomonadida</taxon>
        <taxon>Hexamitidae</taxon>
        <taxon>Hexamitinae</taxon>
        <taxon>Trepomonas</taxon>
    </lineage>
</organism>
<dbReference type="AlphaFoldDB" id="A0A146JY75"/>
<evidence type="ECO:0000256" key="1">
    <source>
        <dbReference type="SAM" id="Phobius"/>
    </source>
</evidence>
<feature type="transmembrane region" description="Helical" evidence="1">
    <location>
        <begin position="231"/>
        <end position="248"/>
    </location>
</feature>
<dbReference type="EMBL" id="GDID01007149">
    <property type="protein sequence ID" value="JAP89457.1"/>
    <property type="molecule type" value="Transcribed_RNA"/>
</dbReference>
<reference evidence="2" key="1">
    <citation type="submission" date="2015-07" db="EMBL/GenBank/DDBJ databases">
        <title>Adaptation to a free-living lifestyle via gene acquisitions in the diplomonad Trepomonas sp. PC1.</title>
        <authorList>
            <person name="Xu F."/>
            <person name="Jerlstrom-Hultqvist J."/>
            <person name="Kolisko M."/>
            <person name="Simpson A.G.B."/>
            <person name="Roger A.J."/>
            <person name="Svard S.G."/>
            <person name="Andersson J.O."/>
        </authorList>
    </citation>
    <scope>NUCLEOTIDE SEQUENCE</scope>
    <source>
        <strain evidence="2">PC1</strain>
    </source>
</reference>
<evidence type="ECO:0000313" key="2">
    <source>
        <dbReference type="EMBL" id="JAP89457.1"/>
    </source>
</evidence>
<keyword evidence="1" id="KW-0472">Membrane</keyword>
<name>A0A146JY75_9EUKA</name>
<accession>A0A146JY75</accession>
<evidence type="ECO:0008006" key="3">
    <source>
        <dbReference type="Google" id="ProtNLM"/>
    </source>
</evidence>
<protein>
    <recommendedName>
        <fullName evidence="3">Transmembrane protein</fullName>
    </recommendedName>
</protein>
<feature type="non-terminal residue" evidence="2">
    <location>
        <position position="1"/>
    </location>
</feature>
<gene>
    <name evidence="2" type="ORF">TPC1_31048</name>
</gene>
<feature type="non-terminal residue" evidence="2">
    <location>
        <position position="424"/>
    </location>
</feature>
<proteinExistence type="predicted"/>
<keyword evidence="1" id="KW-0812">Transmembrane</keyword>
<keyword evidence="1" id="KW-1133">Transmembrane helix</keyword>
<sequence length="424" mass="48740">QRTTKRLKQYKNSNPNNFSTTQLVKILEDIGEETENKDRTQLISTLSKLLAKENQFSDSNIYGDSNEVANQKIVLEIPSYQSEEVEKLQDLVKSTETLITGQNDSIKLRLFDSTNQTNTCEDVTYLKQVSSSFTTSLDAKQDDFEVTNEKMDQIISQIPELILQDAKQLKCTESSTSTKSAQSYSTNYIPSQQTESNVKIDEAPLQYAGPLEHYIPKQNITYVANVDNRRYFLIFLLVLIGTVFFIHVEESNSLMLSSKRINNFDVTTNSCSSGTVKLFYKTNGLMPDILFQIKSKLNFKSTTKKFICANEDNQQFDLNLYQEVQTLCCKENNLNKAQQYEKFYKIQQMNKYNTTNICLERFRSYSKSIQIKIEGDYSTKIVKYGNCRSGLAVYLQTNKLCMKMEQIMKNIFAAKYIVGLIPKK</sequence>